<evidence type="ECO:0000313" key="3">
    <source>
        <dbReference type="Proteomes" id="UP000552864"/>
    </source>
</evidence>
<feature type="signal peptide" evidence="1">
    <location>
        <begin position="1"/>
        <end position="22"/>
    </location>
</feature>
<evidence type="ECO:0000256" key="1">
    <source>
        <dbReference type="SAM" id="SignalP"/>
    </source>
</evidence>
<dbReference type="NCBIfam" id="NF047658">
    <property type="entry name" value="HYC_CC_PP"/>
    <property type="match status" value="1"/>
</dbReference>
<name>A0A847SCM8_9BACT</name>
<accession>A0A847SCM8</accession>
<reference evidence="2 3" key="1">
    <citation type="submission" date="2020-04" db="EMBL/GenBank/DDBJ databases">
        <authorList>
            <person name="Yin C."/>
        </authorList>
    </citation>
    <scope>NUCLEOTIDE SEQUENCE [LARGE SCALE GENOMIC DNA]</scope>
    <source>
        <strain evidence="2 3">Ak56</strain>
    </source>
</reference>
<keyword evidence="3" id="KW-1185">Reference proteome</keyword>
<dbReference type="RefSeq" id="WP_168737293.1">
    <property type="nucleotide sequence ID" value="NZ_JABAHZ010000001.1"/>
</dbReference>
<keyword evidence="1" id="KW-0732">Signal</keyword>
<dbReference type="EMBL" id="JABAHZ010000001">
    <property type="protein sequence ID" value="NLR77934.1"/>
    <property type="molecule type" value="Genomic_DNA"/>
</dbReference>
<protein>
    <submittedName>
        <fullName evidence="2">Uncharacterized protein</fullName>
    </submittedName>
</protein>
<dbReference type="InterPro" id="IPR058512">
    <property type="entry name" value="DUF8199"/>
</dbReference>
<dbReference type="AlphaFoldDB" id="A0A847SCM8"/>
<comment type="caution">
    <text evidence="2">The sequence shown here is derived from an EMBL/GenBank/DDBJ whole genome shotgun (WGS) entry which is preliminary data.</text>
</comment>
<sequence>MKKVFTLLLAILYLGSSTGATFHLHYCMDKLVTVQLWHQDSPCSKCGPSPEKSCTKPCCKDKYKTVKLDKDHKVSENTAQPQYLAAGAVPVVAFEFAQAYVTPLVIAFPITHAPPYNDKVPSHILHCTFRI</sequence>
<organism evidence="2 3">
    <name type="scientific">Chitinophaga eiseniae</name>
    <dbReference type="NCBI Taxonomy" id="634771"/>
    <lineage>
        <taxon>Bacteria</taxon>
        <taxon>Pseudomonadati</taxon>
        <taxon>Bacteroidota</taxon>
        <taxon>Chitinophagia</taxon>
        <taxon>Chitinophagales</taxon>
        <taxon>Chitinophagaceae</taxon>
        <taxon>Chitinophaga</taxon>
    </lineage>
</organism>
<gene>
    <name evidence="2" type="ORF">HGH91_04820</name>
</gene>
<proteinExistence type="predicted"/>
<evidence type="ECO:0000313" key="2">
    <source>
        <dbReference type="EMBL" id="NLR77934.1"/>
    </source>
</evidence>
<feature type="chain" id="PRO_5032678115" evidence="1">
    <location>
        <begin position="23"/>
        <end position="131"/>
    </location>
</feature>
<dbReference type="Proteomes" id="UP000552864">
    <property type="component" value="Unassembled WGS sequence"/>
</dbReference>
<dbReference type="Pfam" id="PF26622">
    <property type="entry name" value="DUF8199"/>
    <property type="match status" value="1"/>
</dbReference>
<dbReference type="InterPro" id="IPR058060">
    <property type="entry name" value="HYC_CC_PP"/>
</dbReference>